<comment type="caution">
    <text evidence="3">The sequence shown here is derived from an EMBL/GenBank/DDBJ whole genome shotgun (WGS) entry which is preliminary data.</text>
</comment>
<feature type="coiled-coil region" evidence="1">
    <location>
        <begin position="158"/>
        <end position="191"/>
    </location>
</feature>
<sequence length="400" mass="43657">MGYESLSTVVVLAIVIILMAFWLPKRTVKGMKRVIEHREDRFSPSLHLVDADSGTRFSDETAAKAKGAIMQSNETHEGKLTDERIAHVRALRRAAIRRRRIIVVSMLVITIVVLMCAFVLHFSPLFALIPASLLAGVLALGVRAAKQAAAWEHKVAKYRSKMRKRAAAERKRAQEEQAERSRLREQELEEIRRIAESQVPTDVMPEGEIRQAIDRGKVDRDAAVSKRRETPEAKTDTEANIVDAQVVPSETNGLSIHDERDEIAKTENVDPRDDMSSPTVVNASQDLISFSLGAPRDGNDIVQAAPESMEIKSTRQVAKAVPPTASAVSDNIEPLIVPTDAISSMDSDEAAARVEAGVHLRDVDAVGFHDAEVSADVEAPSVTSDSLGVGLASIMARRGA</sequence>
<keyword evidence="2" id="KW-1133">Transmembrane helix</keyword>
<gene>
    <name evidence="3" type="ORF">B5782_0315</name>
</gene>
<organism evidence="3 4">
    <name type="scientific">Bifidobacterium catenulatum</name>
    <dbReference type="NCBI Taxonomy" id="1686"/>
    <lineage>
        <taxon>Bacteria</taxon>
        <taxon>Bacillati</taxon>
        <taxon>Actinomycetota</taxon>
        <taxon>Actinomycetes</taxon>
        <taxon>Bifidobacteriales</taxon>
        <taxon>Bifidobacteriaceae</taxon>
        <taxon>Bifidobacterium</taxon>
    </lineage>
</organism>
<keyword evidence="2" id="KW-0812">Transmembrane</keyword>
<keyword evidence="1" id="KW-0175">Coiled coil</keyword>
<feature type="transmembrane region" description="Helical" evidence="2">
    <location>
        <begin position="6"/>
        <end position="23"/>
    </location>
</feature>
<evidence type="ECO:0000313" key="3">
    <source>
        <dbReference type="EMBL" id="OQM51623.1"/>
    </source>
</evidence>
<accession>A0A1V8PSY8</accession>
<evidence type="ECO:0000256" key="1">
    <source>
        <dbReference type="SAM" id="Coils"/>
    </source>
</evidence>
<feature type="transmembrane region" description="Helical" evidence="2">
    <location>
        <begin position="101"/>
        <end position="120"/>
    </location>
</feature>
<evidence type="ECO:0000313" key="4">
    <source>
        <dbReference type="Proteomes" id="UP000192666"/>
    </source>
</evidence>
<evidence type="ECO:0008006" key="5">
    <source>
        <dbReference type="Google" id="ProtNLM"/>
    </source>
</evidence>
<dbReference type="Proteomes" id="UP000192666">
    <property type="component" value="Unassembled WGS sequence"/>
</dbReference>
<name>A0A1V8PSY8_9BIFI</name>
<keyword evidence="2" id="KW-0472">Membrane</keyword>
<dbReference type="EMBL" id="NAQA01000002">
    <property type="protein sequence ID" value="OQM51623.1"/>
    <property type="molecule type" value="Genomic_DNA"/>
</dbReference>
<protein>
    <recommendedName>
        <fullName evidence="5">Membrane associated protein</fullName>
    </recommendedName>
</protein>
<evidence type="ECO:0000256" key="2">
    <source>
        <dbReference type="SAM" id="Phobius"/>
    </source>
</evidence>
<dbReference type="RefSeq" id="WP_080788188.1">
    <property type="nucleotide sequence ID" value="NZ_JAQKZG010000002.1"/>
</dbReference>
<dbReference type="AlphaFoldDB" id="A0A1V8PSY8"/>
<reference evidence="3 4" key="1">
    <citation type="submission" date="2017-03" db="EMBL/GenBank/DDBJ databases">
        <title>Maternal inheritance of bifidobacteria.</title>
        <authorList>
            <person name="Lugli G.A."/>
            <person name="Duranti S."/>
            <person name="Milani C."/>
            <person name="Mancabelli L."/>
        </authorList>
    </citation>
    <scope>NUCLEOTIDE SEQUENCE [LARGE SCALE GENOMIC DNA]</scope>
    <source>
        <strain evidence="3 4">1899B</strain>
    </source>
</reference>
<proteinExistence type="predicted"/>